<dbReference type="InterPro" id="IPR020538">
    <property type="entry name" value="Hydgase_Ni_incorp_HypA/HybF_CS"/>
</dbReference>
<evidence type="ECO:0000313" key="6">
    <source>
        <dbReference type="EMBL" id="SFL72410.1"/>
    </source>
</evidence>
<evidence type="ECO:0000256" key="2">
    <source>
        <dbReference type="ARBA" id="ARBA00022596"/>
    </source>
</evidence>
<evidence type="ECO:0000256" key="1">
    <source>
        <dbReference type="ARBA" id="ARBA00010748"/>
    </source>
</evidence>
<feature type="binding site" evidence="5">
    <location>
        <position position="114"/>
    </location>
    <ligand>
        <name>Zn(2+)</name>
        <dbReference type="ChEBI" id="CHEBI:29105"/>
    </ligand>
</feature>
<feature type="binding site" evidence="5">
    <location>
        <position position="127"/>
    </location>
    <ligand>
        <name>Zn(2+)</name>
        <dbReference type="ChEBI" id="CHEBI:29105"/>
    </ligand>
</feature>
<keyword evidence="7" id="KW-1185">Reference proteome</keyword>
<dbReference type="GO" id="GO:0016151">
    <property type="term" value="F:nickel cation binding"/>
    <property type="evidence" value="ECO:0007669"/>
    <property type="project" value="UniProtKB-UniRule"/>
</dbReference>
<dbReference type="STRING" id="44574.AAW31_17515"/>
<keyword evidence="4 5" id="KW-0862">Zinc</keyword>
<gene>
    <name evidence="5" type="primary">hypA</name>
    <name evidence="6" type="ORF">SAMN05421863_100364</name>
</gene>
<dbReference type="GO" id="GO:0051604">
    <property type="term" value="P:protein maturation"/>
    <property type="evidence" value="ECO:0007669"/>
    <property type="project" value="InterPro"/>
</dbReference>
<proteinExistence type="inferred from homology"/>
<evidence type="ECO:0000313" key="7">
    <source>
        <dbReference type="Proteomes" id="UP000183287"/>
    </source>
</evidence>
<dbReference type="InterPro" id="IPR000688">
    <property type="entry name" value="HypA/HybF"/>
</dbReference>
<dbReference type="PROSITE" id="PS01249">
    <property type="entry name" value="HYPA"/>
    <property type="match status" value="1"/>
</dbReference>
<dbReference type="PANTHER" id="PTHR34535:SF3">
    <property type="entry name" value="HYDROGENASE MATURATION FACTOR HYPA"/>
    <property type="match status" value="1"/>
</dbReference>
<dbReference type="HAMAP" id="MF_00213">
    <property type="entry name" value="HypA_HybF"/>
    <property type="match status" value="1"/>
</dbReference>
<dbReference type="PANTHER" id="PTHR34535">
    <property type="entry name" value="HYDROGENASE MATURATION FACTOR HYPA"/>
    <property type="match status" value="1"/>
</dbReference>
<sequence>MSAPITVLDGMRSSPIRLVGSYAENSFSQSLKCWVESCMHEMSLAENVLQIIEEAVHHQSFTRVKTVWLEIGQLTCVEPEALRFCFDVVMRGSVAQHARLEIIDIAGLGWCKICMQEVPMATLYAVCSQCGNFGLEVLCGDTLRVKELEVE</sequence>
<dbReference type="Pfam" id="PF01155">
    <property type="entry name" value="HypA"/>
    <property type="match status" value="1"/>
</dbReference>
<dbReference type="EMBL" id="FOUB01000003">
    <property type="protein sequence ID" value="SFL72410.1"/>
    <property type="molecule type" value="Genomic_DNA"/>
</dbReference>
<dbReference type="RefSeq" id="WP_256211840.1">
    <property type="nucleotide sequence ID" value="NZ_FOUB01000003.1"/>
</dbReference>
<organism evidence="6 7">
    <name type="scientific">Nitrosomonas communis</name>
    <dbReference type="NCBI Taxonomy" id="44574"/>
    <lineage>
        <taxon>Bacteria</taxon>
        <taxon>Pseudomonadati</taxon>
        <taxon>Pseudomonadota</taxon>
        <taxon>Betaproteobacteria</taxon>
        <taxon>Nitrosomonadales</taxon>
        <taxon>Nitrosomonadaceae</taxon>
        <taxon>Nitrosomonas</taxon>
    </lineage>
</organism>
<dbReference type="AlphaFoldDB" id="A0A1I4K0T8"/>
<evidence type="ECO:0000256" key="4">
    <source>
        <dbReference type="ARBA" id="ARBA00022833"/>
    </source>
</evidence>
<feature type="binding site" evidence="5">
    <location>
        <position position="40"/>
    </location>
    <ligand>
        <name>Ni(2+)</name>
        <dbReference type="ChEBI" id="CHEBI:49786"/>
    </ligand>
</feature>
<keyword evidence="3 5" id="KW-0479">Metal-binding</keyword>
<evidence type="ECO:0000256" key="5">
    <source>
        <dbReference type="HAMAP-Rule" id="MF_00213"/>
    </source>
</evidence>
<dbReference type="GO" id="GO:0008270">
    <property type="term" value="F:zinc ion binding"/>
    <property type="evidence" value="ECO:0007669"/>
    <property type="project" value="UniProtKB-UniRule"/>
</dbReference>
<dbReference type="Proteomes" id="UP000183287">
    <property type="component" value="Unassembled WGS sequence"/>
</dbReference>
<dbReference type="Gene3D" id="3.30.2320.80">
    <property type="match status" value="1"/>
</dbReference>
<comment type="similarity">
    <text evidence="1 5">Belongs to the HypA/HybF family.</text>
</comment>
<feature type="binding site" evidence="5">
    <location>
        <position position="111"/>
    </location>
    <ligand>
        <name>Zn(2+)</name>
        <dbReference type="ChEBI" id="CHEBI:29105"/>
    </ligand>
</feature>
<name>A0A1I4K0T8_9PROT</name>
<feature type="binding site" evidence="5">
    <location>
        <position position="130"/>
    </location>
    <ligand>
        <name>Zn(2+)</name>
        <dbReference type="ChEBI" id="CHEBI:29105"/>
    </ligand>
</feature>
<accession>A0A1I4K0T8</accession>
<keyword evidence="2 5" id="KW-0533">Nickel</keyword>
<protein>
    <recommendedName>
        <fullName evidence="5">Hydrogenase maturation factor HypA</fullName>
    </recommendedName>
</protein>
<dbReference type="NCBIfam" id="TIGR00100">
    <property type="entry name" value="hypA"/>
    <property type="match status" value="1"/>
</dbReference>
<comment type="function">
    <text evidence="5">Involved in the maturation of [NiFe] hydrogenases. Required for nickel insertion into the metal center of the hydrogenase.</text>
</comment>
<reference evidence="7" key="1">
    <citation type="submission" date="2016-10" db="EMBL/GenBank/DDBJ databases">
        <authorList>
            <person name="Varghese N."/>
            <person name="Submissions S."/>
        </authorList>
    </citation>
    <scope>NUCLEOTIDE SEQUENCE [LARGE SCALE GENOMIC DNA]</scope>
    <source>
        <strain evidence="7">Nm44</strain>
    </source>
</reference>
<evidence type="ECO:0000256" key="3">
    <source>
        <dbReference type="ARBA" id="ARBA00022723"/>
    </source>
</evidence>